<protein>
    <recommendedName>
        <fullName evidence="2">CAAX prenyl protease 2/Lysostaphin resistance protein A-like domain-containing protein</fullName>
    </recommendedName>
</protein>
<name>A0ABP8E8B7_9FLAO</name>
<feature type="transmembrane region" description="Helical" evidence="1">
    <location>
        <begin position="197"/>
        <end position="217"/>
    </location>
</feature>
<accession>A0ABP8E8B7</accession>
<comment type="caution">
    <text evidence="3">The sequence shown here is derived from an EMBL/GenBank/DDBJ whole genome shotgun (WGS) entry which is preliminary data.</text>
</comment>
<dbReference type="Pfam" id="PF02517">
    <property type="entry name" value="Rce1-like"/>
    <property type="match status" value="1"/>
</dbReference>
<feature type="transmembrane region" description="Helical" evidence="1">
    <location>
        <begin position="46"/>
        <end position="65"/>
    </location>
</feature>
<proteinExistence type="predicted"/>
<keyword evidence="1" id="KW-0472">Membrane</keyword>
<feature type="transmembrane region" description="Helical" evidence="1">
    <location>
        <begin position="150"/>
        <end position="168"/>
    </location>
</feature>
<evidence type="ECO:0000313" key="4">
    <source>
        <dbReference type="Proteomes" id="UP001500027"/>
    </source>
</evidence>
<dbReference type="RefSeq" id="WP_139001812.1">
    <property type="nucleotide sequence ID" value="NZ_BAABAV010000001.1"/>
</dbReference>
<evidence type="ECO:0000313" key="3">
    <source>
        <dbReference type="EMBL" id="GAA4268214.1"/>
    </source>
</evidence>
<keyword evidence="1" id="KW-1133">Transmembrane helix</keyword>
<reference evidence="4" key="1">
    <citation type="journal article" date="2019" name="Int. J. Syst. Evol. Microbiol.">
        <title>The Global Catalogue of Microorganisms (GCM) 10K type strain sequencing project: providing services to taxonomists for standard genome sequencing and annotation.</title>
        <authorList>
            <consortium name="The Broad Institute Genomics Platform"/>
            <consortium name="The Broad Institute Genome Sequencing Center for Infectious Disease"/>
            <person name="Wu L."/>
            <person name="Ma J."/>
        </authorList>
    </citation>
    <scope>NUCLEOTIDE SEQUENCE [LARGE SCALE GENOMIC DNA]</scope>
    <source>
        <strain evidence="4">JCM 17452</strain>
    </source>
</reference>
<feature type="domain" description="CAAX prenyl protease 2/Lysostaphin resistance protein A-like" evidence="2">
    <location>
        <begin position="119"/>
        <end position="205"/>
    </location>
</feature>
<gene>
    <name evidence="3" type="ORF">GCM10022257_03150</name>
</gene>
<evidence type="ECO:0000256" key="1">
    <source>
        <dbReference type="SAM" id="Phobius"/>
    </source>
</evidence>
<dbReference type="Proteomes" id="UP001500027">
    <property type="component" value="Unassembled WGS sequence"/>
</dbReference>
<evidence type="ECO:0000259" key="2">
    <source>
        <dbReference type="Pfam" id="PF02517"/>
    </source>
</evidence>
<keyword evidence="4" id="KW-1185">Reference proteome</keyword>
<feature type="transmembrane region" description="Helical" evidence="1">
    <location>
        <begin position="77"/>
        <end position="99"/>
    </location>
</feature>
<keyword evidence="1" id="KW-0812">Transmembrane</keyword>
<sequence>MNNSEIIWTLIGIIFSTYFIVSFVFNKLGIQNLHKALISANGLRLLNLKHLLGIVLFGVFSYIMMPEFRVLIETIEIAKLVVLIAFFLILFLSAFVSYLSIQKREEIHKVHISHYSFSNAWMYFIIRFTFLLCYEFFFRGVLLFKFLNETSLFLAIFYSTTFYVLIHIFDSKKEIIGAIPFGIVLCLFTYYTNSVWYAFLIHLALSSVYEISMFYYLTLKDKIIS</sequence>
<organism evidence="3 4">
    <name type="scientific">Hyunsoonleella aestuarii</name>
    <dbReference type="NCBI Taxonomy" id="912802"/>
    <lineage>
        <taxon>Bacteria</taxon>
        <taxon>Pseudomonadati</taxon>
        <taxon>Bacteroidota</taxon>
        <taxon>Flavobacteriia</taxon>
        <taxon>Flavobacteriales</taxon>
        <taxon>Flavobacteriaceae</taxon>
    </lineage>
</organism>
<dbReference type="EMBL" id="BAABAV010000001">
    <property type="protein sequence ID" value="GAA4268214.1"/>
    <property type="molecule type" value="Genomic_DNA"/>
</dbReference>
<dbReference type="InterPro" id="IPR003675">
    <property type="entry name" value="Rce1/LyrA-like_dom"/>
</dbReference>
<feature type="transmembrane region" description="Helical" evidence="1">
    <location>
        <begin position="6"/>
        <end position="25"/>
    </location>
</feature>
<feature type="transmembrane region" description="Helical" evidence="1">
    <location>
        <begin position="120"/>
        <end position="138"/>
    </location>
</feature>
<feature type="transmembrane region" description="Helical" evidence="1">
    <location>
        <begin position="175"/>
        <end position="191"/>
    </location>
</feature>